<sequence>MVLISSVTLLVIGGGAAVYLVQNARESQQWAELASSTTGPAILMVSAFEEERRLSLLHLAGDTATVPELVAARAKSDAALAAVRAKGDAARELNPDGKASDIEGYNKLFSMVPTLRAGVDALQMPADQVFTFFTQVIGTIISASMLAARVAPDAEIAIELGYAVEQLRAAEALSQADTIGAVALTMGEMSAAQFLEFGRLVGEFRSEVAYSATVLKGIRLEQLQALTNGEAWQQVTAMQDAVLLRGPFTAETTDSPAKTTGASAKTAERTTAKTPALPLGVAAWQQASGHVKASLQQIWEDQSRDAHVIAREQGAAATRNASLGGAVVLLIAVLAFVAALIMANRFIGRMRRLRRDTLELADHRMPELIARLGVGDEKDVSAETAALDFGTDELGQVAEAFNRAHIAAVSAAVAEAKTRAGVNAVFLNIAHRSQVVVHRQLGLLDRAEREEKDAGQLELLFQLDHLATRARRNAENLIILGGEQPGRRWRNPVLLFELVRGAVAESLDYTRIHLGRLPEVRIASHAVADVIHLLSELIDNATACSPPESQVSVSGVIVGRGVVVEINDQGLGMSEDEFAERNAMLANPPDFSVATLPGGSRLGLFVVAKLAGRHGISVKLAESEYGGVRAVVLIPSVLMASADAPAEPPAELPDDVRDGLRPLVPDHPYALRSDRFQALRAAAAPNSAAPQTVGPAHTFGPALHTGPMQRVSRATSPAETAVPAPTGAAAPGTLPGGRPELPRRNRNAATTPDPAASTAPRTRSADEARNLMSAIAKGTRQGRQTPPASERGTP</sequence>
<proteinExistence type="predicted"/>
<keyword evidence="4" id="KW-0808">Transferase</keyword>
<dbReference type="Pfam" id="PF02518">
    <property type="entry name" value="HATPase_c"/>
    <property type="match status" value="1"/>
</dbReference>
<feature type="domain" description="Histidine kinase/HSP90-like ATPase" evidence="8">
    <location>
        <begin position="525"/>
        <end position="638"/>
    </location>
</feature>
<dbReference type="EMBL" id="CP059399">
    <property type="protein sequence ID" value="QLY34292.1"/>
    <property type="molecule type" value="Genomic_DNA"/>
</dbReference>
<evidence type="ECO:0000256" key="1">
    <source>
        <dbReference type="ARBA" id="ARBA00000085"/>
    </source>
</evidence>
<dbReference type="KEGG" id="nhu:H0264_11380"/>
<keyword evidence="3" id="KW-0597">Phosphoprotein</keyword>
<evidence type="ECO:0000256" key="2">
    <source>
        <dbReference type="ARBA" id="ARBA00012438"/>
    </source>
</evidence>
<evidence type="ECO:0000256" key="3">
    <source>
        <dbReference type="ARBA" id="ARBA00022553"/>
    </source>
</evidence>
<evidence type="ECO:0000259" key="8">
    <source>
        <dbReference type="SMART" id="SM00387"/>
    </source>
</evidence>
<dbReference type="Proteomes" id="UP000515512">
    <property type="component" value="Chromosome"/>
</dbReference>
<dbReference type="InterPro" id="IPR036890">
    <property type="entry name" value="HATPase_C_sf"/>
</dbReference>
<dbReference type="Pfam" id="PF08376">
    <property type="entry name" value="NIT"/>
    <property type="match status" value="1"/>
</dbReference>
<dbReference type="Gene3D" id="3.30.565.10">
    <property type="entry name" value="Histidine kinase-like ATPase, C-terminal domain"/>
    <property type="match status" value="1"/>
</dbReference>
<evidence type="ECO:0000313" key="9">
    <source>
        <dbReference type="EMBL" id="QLY34292.1"/>
    </source>
</evidence>
<gene>
    <name evidence="9" type="ORF">H0264_11380</name>
</gene>
<feature type="transmembrane region" description="Helical" evidence="7">
    <location>
        <begin position="323"/>
        <end position="347"/>
    </location>
</feature>
<evidence type="ECO:0000256" key="6">
    <source>
        <dbReference type="SAM" id="MobiDB-lite"/>
    </source>
</evidence>
<dbReference type="GO" id="GO:0004673">
    <property type="term" value="F:protein histidine kinase activity"/>
    <property type="evidence" value="ECO:0007669"/>
    <property type="project" value="UniProtKB-EC"/>
</dbReference>
<name>A0A7D6VE48_9NOCA</name>
<protein>
    <recommendedName>
        <fullName evidence="2">histidine kinase</fullName>
        <ecNumber evidence="2">2.7.13.3</ecNumber>
    </recommendedName>
</protein>
<evidence type="ECO:0000256" key="7">
    <source>
        <dbReference type="SAM" id="Phobius"/>
    </source>
</evidence>
<evidence type="ECO:0000256" key="5">
    <source>
        <dbReference type="ARBA" id="ARBA00022777"/>
    </source>
</evidence>
<reference evidence="9 10" key="1">
    <citation type="submission" date="2020-07" db="EMBL/GenBank/DDBJ databases">
        <authorList>
            <person name="Zhuang K."/>
            <person name="Ran Y."/>
        </authorList>
    </citation>
    <scope>NUCLEOTIDE SEQUENCE [LARGE SCALE GENOMIC DNA]</scope>
    <source>
        <strain evidence="9 10">WCH-YHL-001</strain>
    </source>
</reference>
<keyword evidence="7" id="KW-1133">Transmembrane helix</keyword>
<feature type="region of interest" description="Disordered" evidence="6">
    <location>
        <begin position="682"/>
        <end position="794"/>
    </location>
</feature>
<keyword evidence="10" id="KW-1185">Reference proteome</keyword>
<dbReference type="SUPFAM" id="SSF55874">
    <property type="entry name" value="ATPase domain of HSP90 chaperone/DNA topoisomerase II/histidine kinase"/>
    <property type="match status" value="1"/>
</dbReference>
<dbReference type="PANTHER" id="PTHR45436">
    <property type="entry name" value="SENSOR HISTIDINE KINASE YKOH"/>
    <property type="match status" value="1"/>
</dbReference>
<keyword evidence="7" id="KW-0812">Transmembrane</keyword>
<accession>A0A7D6VE48</accession>
<feature type="compositionally biased region" description="Low complexity" evidence="6">
    <location>
        <begin position="717"/>
        <end position="739"/>
    </location>
</feature>
<dbReference type="InterPro" id="IPR050428">
    <property type="entry name" value="TCS_sensor_his_kinase"/>
</dbReference>
<keyword evidence="5" id="KW-0418">Kinase</keyword>
<organism evidence="9 10">
    <name type="scientific">Nocardia huaxiensis</name>
    <dbReference type="NCBI Taxonomy" id="2755382"/>
    <lineage>
        <taxon>Bacteria</taxon>
        <taxon>Bacillati</taxon>
        <taxon>Actinomycetota</taxon>
        <taxon>Actinomycetes</taxon>
        <taxon>Mycobacteriales</taxon>
        <taxon>Nocardiaceae</taxon>
        <taxon>Nocardia</taxon>
    </lineage>
</organism>
<keyword evidence="7" id="KW-0472">Membrane</keyword>
<evidence type="ECO:0000256" key="4">
    <source>
        <dbReference type="ARBA" id="ARBA00022679"/>
    </source>
</evidence>
<dbReference type="InterPro" id="IPR003594">
    <property type="entry name" value="HATPase_dom"/>
</dbReference>
<dbReference type="SMART" id="SM00387">
    <property type="entry name" value="HATPase_c"/>
    <property type="match status" value="1"/>
</dbReference>
<dbReference type="GO" id="GO:0000160">
    <property type="term" value="P:phosphorelay signal transduction system"/>
    <property type="evidence" value="ECO:0007669"/>
    <property type="project" value="TreeGrafter"/>
</dbReference>
<feature type="compositionally biased region" description="Polar residues" evidence="6">
    <location>
        <begin position="250"/>
        <end position="263"/>
    </location>
</feature>
<feature type="compositionally biased region" description="Low complexity" evidence="6">
    <location>
        <begin position="748"/>
        <end position="760"/>
    </location>
</feature>
<comment type="catalytic activity">
    <reaction evidence="1">
        <text>ATP + protein L-histidine = ADP + protein N-phospho-L-histidine.</text>
        <dbReference type="EC" id="2.7.13.3"/>
    </reaction>
</comment>
<evidence type="ECO:0000313" key="10">
    <source>
        <dbReference type="Proteomes" id="UP000515512"/>
    </source>
</evidence>
<feature type="region of interest" description="Disordered" evidence="6">
    <location>
        <begin position="250"/>
        <end position="270"/>
    </location>
</feature>
<dbReference type="GO" id="GO:0005886">
    <property type="term" value="C:plasma membrane"/>
    <property type="evidence" value="ECO:0007669"/>
    <property type="project" value="TreeGrafter"/>
</dbReference>
<dbReference type="InterPro" id="IPR013587">
    <property type="entry name" value="Nitrate/nitrite_sensing"/>
</dbReference>
<dbReference type="EC" id="2.7.13.3" evidence="2"/>
<dbReference type="PANTHER" id="PTHR45436:SF5">
    <property type="entry name" value="SENSOR HISTIDINE KINASE TRCS"/>
    <property type="match status" value="1"/>
</dbReference>
<dbReference type="AlphaFoldDB" id="A0A7D6VE48"/>